<proteinExistence type="inferred from homology"/>
<dbReference type="Pfam" id="PF00579">
    <property type="entry name" value="tRNA-synt_1b"/>
    <property type="match status" value="1"/>
</dbReference>
<evidence type="ECO:0000256" key="3">
    <source>
        <dbReference type="ARBA" id="ARBA00022741"/>
    </source>
</evidence>
<dbReference type="Gene3D" id="3.10.290.10">
    <property type="entry name" value="RNA-binding S4 domain"/>
    <property type="match status" value="1"/>
</dbReference>
<dbReference type="InterPro" id="IPR002307">
    <property type="entry name" value="Tyr-tRNA-ligase"/>
</dbReference>
<name>A0A9D5QD00_UNCW3</name>
<keyword evidence="6 9" id="KW-0648">Protein biosynthesis</keyword>
<evidence type="ECO:0000256" key="5">
    <source>
        <dbReference type="ARBA" id="ARBA00022884"/>
    </source>
</evidence>
<dbReference type="GO" id="GO:0005829">
    <property type="term" value="C:cytosol"/>
    <property type="evidence" value="ECO:0007669"/>
    <property type="project" value="TreeGrafter"/>
</dbReference>
<keyword evidence="1 9" id="KW-0963">Cytoplasm</keyword>
<evidence type="ECO:0000256" key="2">
    <source>
        <dbReference type="ARBA" id="ARBA00022598"/>
    </source>
</evidence>
<evidence type="ECO:0000256" key="4">
    <source>
        <dbReference type="ARBA" id="ARBA00022840"/>
    </source>
</evidence>
<dbReference type="GO" id="GO:0005524">
    <property type="term" value="F:ATP binding"/>
    <property type="evidence" value="ECO:0007669"/>
    <property type="project" value="UniProtKB-UniRule"/>
</dbReference>
<keyword evidence="5 10" id="KW-0694">RNA-binding</keyword>
<evidence type="ECO:0000256" key="6">
    <source>
        <dbReference type="ARBA" id="ARBA00022917"/>
    </source>
</evidence>
<comment type="function">
    <text evidence="9">Catalyzes the attachment of tyrosine to tRNA(Tyr) in a two-step reaction: tyrosine is first activated by ATP to form Tyr-AMP and then transferred to the acceptor end of tRNA(Tyr).</text>
</comment>
<gene>
    <name evidence="9" type="primary">tyrS</name>
    <name evidence="12" type="ORF">GF359_00045</name>
</gene>
<dbReference type="PROSITE" id="PS50889">
    <property type="entry name" value="S4"/>
    <property type="match status" value="1"/>
</dbReference>
<keyword evidence="2 9" id="KW-0436">Ligase</keyword>
<dbReference type="CDD" id="cd00805">
    <property type="entry name" value="TyrRS_core"/>
    <property type="match status" value="1"/>
</dbReference>
<dbReference type="InterPro" id="IPR054608">
    <property type="entry name" value="SYY-like_C"/>
</dbReference>
<dbReference type="SMART" id="SM00363">
    <property type="entry name" value="S4"/>
    <property type="match status" value="1"/>
</dbReference>
<dbReference type="InterPro" id="IPR002942">
    <property type="entry name" value="S4_RNA-bd"/>
</dbReference>
<feature type="short sequence motif" description="'KMSKS' region" evidence="9">
    <location>
        <begin position="229"/>
        <end position="233"/>
    </location>
</feature>
<evidence type="ECO:0000313" key="13">
    <source>
        <dbReference type="Proteomes" id="UP000630660"/>
    </source>
</evidence>
<dbReference type="CDD" id="cd00165">
    <property type="entry name" value="S4"/>
    <property type="match status" value="1"/>
</dbReference>
<evidence type="ECO:0000256" key="10">
    <source>
        <dbReference type="PROSITE-ProRule" id="PRU00182"/>
    </source>
</evidence>
<dbReference type="HAMAP" id="MF_02007">
    <property type="entry name" value="Tyr_tRNA_synth_type2"/>
    <property type="match status" value="1"/>
</dbReference>
<dbReference type="PANTHER" id="PTHR11766:SF1">
    <property type="entry name" value="TYROSINE--TRNA LIGASE"/>
    <property type="match status" value="1"/>
</dbReference>
<comment type="caution">
    <text evidence="12">The sequence shown here is derived from an EMBL/GenBank/DDBJ whole genome shotgun (WGS) entry which is preliminary data.</text>
</comment>
<dbReference type="GO" id="GO:0003723">
    <property type="term" value="F:RNA binding"/>
    <property type="evidence" value="ECO:0007669"/>
    <property type="project" value="UniProtKB-KW"/>
</dbReference>
<keyword evidence="7 9" id="KW-0030">Aminoacyl-tRNA synthetase</keyword>
<sequence length="398" mass="44636">MSSDSFLDKLMRGVQECLTPQELSDKIDEVRKKGMPLRVKLGIDATGPDIHLGFAVPLRKLRDFQDEGHTAVLIVGDFTAMIGDPSGRSKTRPPLTRKQVDENMARYERQLFRILDEEKTEIRYNSEWSESLGTRGVLELLGKYTVSQILQREDFSKRLEAGNPVFLHELLYPIFQGYDSVAVKADVELGGYDQRLNLIVGRELQREFGQPAQVIMMMPLLEGLSGGEKMSKSYDNYVGIEEEPSQMYGKLMSIPDTLILQYFELAAQVSSSELSEVRKRLESGENPRDLKAEMARKVVALYHSEDAAHEAENEFRKVFAKGGVPDEMPEISVSAESKLVDVIAEGGLASSKGEAKRLIKQGGVSIDGKKVTDFDFRLSIKTSVVLRVGKRRFARLIP</sequence>
<evidence type="ECO:0000313" key="12">
    <source>
        <dbReference type="EMBL" id="MBD3363585.1"/>
    </source>
</evidence>
<dbReference type="GO" id="GO:0006437">
    <property type="term" value="P:tyrosyl-tRNA aminoacylation"/>
    <property type="evidence" value="ECO:0007669"/>
    <property type="project" value="UniProtKB-UniRule"/>
</dbReference>
<organism evidence="12 13">
    <name type="scientific">candidate division WOR-3 bacterium</name>
    <dbReference type="NCBI Taxonomy" id="2052148"/>
    <lineage>
        <taxon>Bacteria</taxon>
        <taxon>Bacteria division WOR-3</taxon>
    </lineage>
</organism>
<comment type="similarity">
    <text evidence="9">Belongs to the class-I aminoacyl-tRNA synthetase family. TyrS type 2 subfamily.</text>
</comment>
<dbReference type="PRINTS" id="PR01040">
    <property type="entry name" value="TRNASYNTHTYR"/>
</dbReference>
<comment type="subunit">
    <text evidence="9">Homodimer.</text>
</comment>
<dbReference type="AlphaFoldDB" id="A0A9D5QD00"/>
<dbReference type="EC" id="6.1.1.1" evidence="9"/>
<evidence type="ECO:0000259" key="11">
    <source>
        <dbReference type="SMART" id="SM00363"/>
    </source>
</evidence>
<dbReference type="InterPro" id="IPR014729">
    <property type="entry name" value="Rossmann-like_a/b/a_fold"/>
</dbReference>
<dbReference type="InterPro" id="IPR024108">
    <property type="entry name" value="Tyr-tRNA-ligase_bac_2"/>
</dbReference>
<dbReference type="SUPFAM" id="SSF52374">
    <property type="entry name" value="Nucleotidylyl transferase"/>
    <property type="match status" value="1"/>
</dbReference>
<dbReference type="NCBIfam" id="TIGR00234">
    <property type="entry name" value="tyrS"/>
    <property type="match status" value="1"/>
</dbReference>
<keyword evidence="3 9" id="KW-0547">Nucleotide-binding</keyword>
<dbReference type="Gene3D" id="3.40.50.620">
    <property type="entry name" value="HUPs"/>
    <property type="match status" value="1"/>
</dbReference>
<evidence type="ECO:0000256" key="1">
    <source>
        <dbReference type="ARBA" id="ARBA00022490"/>
    </source>
</evidence>
<evidence type="ECO:0000256" key="7">
    <source>
        <dbReference type="ARBA" id="ARBA00023146"/>
    </source>
</evidence>
<comment type="catalytic activity">
    <reaction evidence="8 9">
        <text>tRNA(Tyr) + L-tyrosine + ATP = L-tyrosyl-tRNA(Tyr) + AMP + diphosphate + H(+)</text>
        <dbReference type="Rhea" id="RHEA:10220"/>
        <dbReference type="Rhea" id="RHEA-COMP:9706"/>
        <dbReference type="Rhea" id="RHEA-COMP:9707"/>
        <dbReference type="ChEBI" id="CHEBI:15378"/>
        <dbReference type="ChEBI" id="CHEBI:30616"/>
        <dbReference type="ChEBI" id="CHEBI:33019"/>
        <dbReference type="ChEBI" id="CHEBI:58315"/>
        <dbReference type="ChEBI" id="CHEBI:78442"/>
        <dbReference type="ChEBI" id="CHEBI:78536"/>
        <dbReference type="ChEBI" id="CHEBI:456215"/>
        <dbReference type="EC" id="6.1.1.1"/>
    </reaction>
</comment>
<dbReference type="GO" id="GO:0004831">
    <property type="term" value="F:tyrosine-tRNA ligase activity"/>
    <property type="evidence" value="ECO:0007669"/>
    <property type="project" value="UniProtKB-UniRule"/>
</dbReference>
<dbReference type="SUPFAM" id="SSF55174">
    <property type="entry name" value="Alpha-L RNA-binding motif"/>
    <property type="match status" value="1"/>
</dbReference>
<reference evidence="12" key="1">
    <citation type="submission" date="2019-11" db="EMBL/GenBank/DDBJ databases">
        <title>Microbial mats filling the niche in hypersaline microbial mats.</title>
        <authorList>
            <person name="Wong H.L."/>
            <person name="Macleod F.I."/>
            <person name="White R.A. III"/>
            <person name="Burns B.P."/>
        </authorList>
    </citation>
    <scope>NUCLEOTIDE SEQUENCE</scope>
    <source>
        <strain evidence="12">Bin_327</strain>
    </source>
</reference>
<dbReference type="InterPro" id="IPR036986">
    <property type="entry name" value="S4_RNA-bd_sf"/>
</dbReference>
<protein>
    <recommendedName>
        <fullName evidence="9">Tyrosine--tRNA ligase</fullName>
        <ecNumber evidence="9">6.1.1.1</ecNumber>
    </recommendedName>
    <alternativeName>
        <fullName evidence="9">Tyrosyl-tRNA synthetase</fullName>
        <shortName evidence="9">TyrRS</shortName>
    </alternativeName>
</protein>
<comment type="subcellular location">
    <subcellularLocation>
        <location evidence="9">Cytoplasm</location>
    </subcellularLocation>
</comment>
<dbReference type="InterPro" id="IPR002305">
    <property type="entry name" value="aa-tRNA-synth_Ic"/>
</dbReference>
<dbReference type="FunFam" id="3.10.290.10:FF:000022">
    <property type="entry name" value="Tyrosine--tRNA ligase"/>
    <property type="match status" value="1"/>
</dbReference>
<feature type="domain" description="RNA-binding S4" evidence="11">
    <location>
        <begin position="338"/>
        <end position="398"/>
    </location>
</feature>
<dbReference type="Pfam" id="PF22421">
    <property type="entry name" value="SYY_C-terminal"/>
    <property type="match status" value="1"/>
</dbReference>
<dbReference type="Gene3D" id="1.10.240.10">
    <property type="entry name" value="Tyrosyl-Transfer RNA Synthetase"/>
    <property type="match status" value="1"/>
</dbReference>
<feature type="binding site" evidence="9">
    <location>
        <position position="232"/>
    </location>
    <ligand>
        <name>ATP</name>
        <dbReference type="ChEBI" id="CHEBI:30616"/>
    </ligand>
</feature>
<dbReference type="PANTHER" id="PTHR11766">
    <property type="entry name" value="TYROSYL-TRNA SYNTHETASE"/>
    <property type="match status" value="1"/>
</dbReference>
<keyword evidence="4 9" id="KW-0067">ATP-binding</keyword>
<dbReference type="Proteomes" id="UP000630660">
    <property type="component" value="Unassembled WGS sequence"/>
</dbReference>
<dbReference type="EMBL" id="WJKJ01000003">
    <property type="protein sequence ID" value="MBD3363585.1"/>
    <property type="molecule type" value="Genomic_DNA"/>
</dbReference>
<comment type="caution">
    <text evidence="9">Lacks conserved residue(s) required for the propagation of feature annotation.</text>
</comment>
<accession>A0A9D5QD00</accession>
<evidence type="ECO:0000256" key="9">
    <source>
        <dbReference type="HAMAP-Rule" id="MF_02007"/>
    </source>
</evidence>
<dbReference type="InterPro" id="IPR024088">
    <property type="entry name" value="Tyr-tRNA-ligase_bac-type"/>
</dbReference>
<evidence type="ECO:0000256" key="8">
    <source>
        <dbReference type="ARBA" id="ARBA00048248"/>
    </source>
</evidence>